<dbReference type="GO" id="GO:0000160">
    <property type="term" value="P:phosphorelay signal transduction system"/>
    <property type="evidence" value="ECO:0007669"/>
    <property type="project" value="InterPro"/>
</dbReference>
<dbReference type="Proteomes" id="UP000029995">
    <property type="component" value="Unassembled WGS sequence"/>
</dbReference>
<evidence type="ECO:0000259" key="2">
    <source>
        <dbReference type="PROSITE" id="PS50110"/>
    </source>
</evidence>
<gene>
    <name evidence="3" type="ORF">P409_17500</name>
</gene>
<proteinExistence type="predicted"/>
<evidence type="ECO:0000313" key="3">
    <source>
        <dbReference type="EMBL" id="KGM33125.1"/>
    </source>
</evidence>
<keyword evidence="1" id="KW-0597">Phosphoprotein</keyword>
<dbReference type="PANTHER" id="PTHR45566">
    <property type="entry name" value="HTH-TYPE TRANSCRIPTIONAL REGULATOR YHJB-RELATED"/>
    <property type="match status" value="1"/>
</dbReference>
<dbReference type="OrthoDB" id="7336721at2"/>
<feature type="domain" description="Response regulatory" evidence="2">
    <location>
        <begin position="9"/>
        <end position="131"/>
    </location>
</feature>
<comment type="caution">
    <text evidence="3">The sequence shown here is derived from an EMBL/GenBank/DDBJ whole genome shotgun (WGS) entry which is preliminary data.</text>
</comment>
<dbReference type="InterPro" id="IPR011006">
    <property type="entry name" value="CheY-like_superfamily"/>
</dbReference>
<dbReference type="PANTHER" id="PTHR45566:SF1">
    <property type="entry name" value="HTH-TYPE TRANSCRIPTIONAL REGULATOR YHJB-RELATED"/>
    <property type="match status" value="1"/>
</dbReference>
<accession>A0A0A0D4Z0</accession>
<sequence>MTAADQTSRALVIEDQDLMRLALIGELKAALRDCIVQGAATWEIAAGLLREHSFDLVIIDPGLPGFDPTSPQHRLAVVKAVIDASPDALHIVVTGSDSVEEGEACRMLGANAYVGKTGLDRDTLSSIIDKISDTRFSLSLSAVKAVTPEFYYSGLTPREQEIIDFMRSRPKGVKRKEIYEKMGDRFGIDPYTVEKYYKQARAKLLKNGLFPKGA</sequence>
<dbReference type="InterPro" id="IPR051015">
    <property type="entry name" value="EvgA-like"/>
</dbReference>
<dbReference type="InterPro" id="IPR001789">
    <property type="entry name" value="Sig_transdc_resp-reg_receiver"/>
</dbReference>
<protein>
    <recommendedName>
        <fullName evidence="2">Response regulatory domain-containing protein</fullName>
    </recommendedName>
</protein>
<feature type="modified residue" description="4-aspartylphosphate" evidence="1">
    <location>
        <position position="60"/>
    </location>
</feature>
<dbReference type="PROSITE" id="PS50110">
    <property type="entry name" value="RESPONSE_REGULATORY"/>
    <property type="match status" value="1"/>
</dbReference>
<name>A0A0A0D4Z0_9PROT</name>
<dbReference type="AlphaFoldDB" id="A0A0A0D4Z0"/>
<evidence type="ECO:0000256" key="1">
    <source>
        <dbReference type="PROSITE-ProRule" id="PRU00169"/>
    </source>
</evidence>
<organism evidence="3 4">
    <name type="scientific">Inquilinus limosus MP06</name>
    <dbReference type="NCBI Taxonomy" id="1398085"/>
    <lineage>
        <taxon>Bacteria</taxon>
        <taxon>Pseudomonadati</taxon>
        <taxon>Pseudomonadota</taxon>
        <taxon>Alphaproteobacteria</taxon>
        <taxon>Rhodospirillales</taxon>
        <taxon>Rhodospirillaceae</taxon>
        <taxon>Inquilinus</taxon>
    </lineage>
</organism>
<dbReference type="RefSeq" id="WP_034840239.1">
    <property type="nucleotide sequence ID" value="NZ_JANX01000221.1"/>
</dbReference>
<dbReference type="Pfam" id="PF00072">
    <property type="entry name" value="Response_reg"/>
    <property type="match status" value="1"/>
</dbReference>
<reference evidence="3 4" key="1">
    <citation type="submission" date="2014-01" db="EMBL/GenBank/DDBJ databases">
        <title>Genome sequence determination for a cystic fibrosis isolate, Inquilinus limosus.</title>
        <authorList>
            <person name="Pino M."/>
            <person name="Di Conza J."/>
            <person name="Gutkind G."/>
        </authorList>
    </citation>
    <scope>NUCLEOTIDE SEQUENCE [LARGE SCALE GENOMIC DNA]</scope>
    <source>
        <strain evidence="3 4">MP06</strain>
    </source>
</reference>
<dbReference type="EMBL" id="JANX01000221">
    <property type="protein sequence ID" value="KGM33125.1"/>
    <property type="molecule type" value="Genomic_DNA"/>
</dbReference>
<dbReference type="Gene3D" id="3.40.50.2300">
    <property type="match status" value="1"/>
</dbReference>
<evidence type="ECO:0000313" key="4">
    <source>
        <dbReference type="Proteomes" id="UP000029995"/>
    </source>
</evidence>
<dbReference type="SUPFAM" id="SSF52172">
    <property type="entry name" value="CheY-like"/>
    <property type="match status" value="1"/>
</dbReference>